<gene>
    <name evidence="1" type="ORF">AULFYP135_00758</name>
</gene>
<evidence type="ECO:0000313" key="1">
    <source>
        <dbReference type="EMBL" id="VYS88274.1"/>
    </source>
</evidence>
<accession>A0A6N2S5J5</accession>
<name>A0A6N2S5J5_9FIRM</name>
<proteinExistence type="predicted"/>
<sequence>MENRRGMADRYCPSKKRIVPVKMPEKRNCPQPMDCMDSSCKAQGCFEIVPEKNQFEG</sequence>
<dbReference type="EMBL" id="CACRSL010000003">
    <property type="protein sequence ID" value="VYS88274.1"/>
    <property type="molecule type" value="Genomic_DNA"/>
</dbReference>
<reference evidence="1" key="1">
    <citation type="submission" date="2019-11" db="EMBL/GenBank/DDBJ databases">
        <authorList>
            <person name="Feng L."/>
        </authorList>
    </citation>
    <scope>NUCLEOTIDE SEQUENCE</scope>
    <source>
        <strain evidence="1">AundefinedLFYP135</strain>
    </source>
</reference>
<dbReference type="AlphaFoldDB" id="A0A6N2S5J5"/>
<organism evidence="1">
    <name type="scientific">uncultured Anaerotruncus sp</name>
    <dbReference type="NCBI Taxonomy" id="905011"/>
    <lineage>
        <taxon>Bacteria</taxon>
        <taxon>Bacillati</taxon>
        <taxon>Bacillota</taxon>
        <taxon>Clostridia</taxon>
        <taxon>Eubacteriales</taxon>
        <taxon>Oscillospiraceae</taxon>
        <taxon>Anaerotruncus</taxon>
        <taxon>environmental samples</taxon>
    </lineage>
</organism>
<protein>
    <submittedName>
        <fullName evidence="1">Uncharacterized protein</fullName>
    </submittedName>
</protein>